<gene>
    <name evidence="1" type="ORF">PHATRDRAFT_31810</name>
</gene>
<reference evidence="2" key="2">
    <citation type="submission" date="2008-08" db="EMBL/GenBank/DDBJ databases">
        <authorList>
            <consortium name="Diatom Consortium"/>
            <person name="Grigoriev I."/>
            <person name="Grimwood J."/>
            <person name="Kuo A."/>
            <person name="Otillar R.P."/>
            <person name="Salamov A."/>
            <person name="Detter J.C."/>
            <person name="Lindquist E."/>
            <person name="Shapiro H."/>
            <person name="Lucas S."/>
            <person name="Glavina del Rio T."/>
            <person name="Pitluck S."/>
            <person name="Rokhsar D."/>
            <person name="Bowler C."/>
        </authorList>
    </citation>
    <scope>GENOME REANNOTATION</scope>
    <source>
        <strain evidence="2">CCAP 1055/1</strain>
    </source>
</reference>
<keyword evidence="2" id="KW-1185">Reference proteome</keyword>
<proteinExistence type="predicted"/>
<dbReference type="PaxDb" id="2850-Phatr31810"/>
<dbReference type="OMA" id="GCTGMFW"/>
<name>B7FPE6_PHATC</name>
<dbReference type="KEGG" id="pti:PHATRDRAFT_31810"/>
<dbReference type="InParanoid" id="B7FPE6"/>
<dbReference type="eggNOG" id="ENOG502ST3U">
    <property type="taxonomic scope" value="Eukaryota"/>
</dbReference>
<dbReference type="HOGENOM" id="CLU_173639_0_0_1"/>
<dbReference type="RefSeq" id="XP_002176700.1">
    <property type="nucleotide sequence ID" value="XM_002176664.1"/>
</dbReference>
<reference evidence="1 2" key="1">
    <citation type="journal article" date="2008" name="Nature">
        <title>The Phaeodactylum genome reveals the evolutionary history of diatom genomes.</title>
        <authorList>
            <person name="Bowler C."/>
            <person name="Allen A.E."/>
            <person name="Badger J.H."/>
            <person name="Grimwood J."/>
            <person name="Jabbari K."/>
            <person name="Kuo A."/>
            <person name="Maheswari U."/>
            <person name="Martens C."/>
            <person name="Maumus F."/>
            <person name="Otillar R.P."/>
            <person name="Rayko E."/>
            <person name="Salamov A."/>
            <person name="Vandepoele K."/>
            <person name="Beszteri B."/>
            <person name="Gruber A."/>
            <person name="Heijde M."/>
            <person name="Katinka M."/>
            <person name="Mock T."/>
            <person name="Valentin K."/>
            <person name="Verret F."/>
            <person name="Berges J.A."/>
            <person name="Brownlee C."/>
            <person name="Cadoret J.P."/>
            <person name="Chiovitti A."/>
            <person name="Choi C.J."/>
            <person name="Coesel S."/>
            <person name="De Martino A."/>
            <person name="Detter J.C."/>
            <person name="Durkin C."/>
            <person name="Falciatore A."/>
            <person name="Fournet J."/>
            <person name="Haruta M."/>
            <person name="Huysman M.J."/>
            <person name="Jenkins B.D."/>
            <person name="Jiroutova K."/>
            <person name="Jorgensen R.E."/>
            <person name="Joubert Y."/>
            <person name="Kaplan A."/>
            <person name="Kroger N."/>
            <person name="Kroth P.G."/>
            <person name="La Roche J."/>
            <person name="Lindquist E."/>
            <person name="Lommer M."/>
            <person name="Martin-Jezequel V."/>
            <person name="Lopez P.J."/>
            <person name="Lucas S."/>
            <person name="Mangogna M."/>
            <person name="McGinnis K."/>
            <person name="Medlin L.K."/>
            <person name="Montsant A."/>
            <person name="Oudot-Le Secq M.P."/>
            <person name="Napoli C."/>
            <person name="Obornik M."/>
            <person name="Parker M.S."/>
            <person name="Petit J.L."/>
            <person name="Porcel B.M."/>
            <person name="Poulsen N."/>
            <person name="Robison M."/>
            <person name="Rychlewski L."/>
            <person name="Rynearson T.A."/>
            <person name="Schmutz J."/>
            <person name="Shapiro H."/>
            <person name="Siaut M."/>
            <person name="Stanley M."/>
            <person name="Sussman M.R."/>
            <person name="Taylor A.R."/>
            <person name="Vardi A."/>
            <person name="von Dassow P."/>
            <person name="Vyverman W."/>
            <person name="Willis A."/>
            <person name="Wyrwicz L.S."/>
            <person name="Rokhsar D.S."/>
            <person name="Weissenbach J."/>
            <person name="Armbrust E.V."/>
            <person name="Green B.R."/>
            <person name="Van de Peer Y."/>
            <person name="Grigoriev I.V."/>
        </authorList>
    </citation>
    <scope>NUCLEOTIDE SEQUENCE [LARGE SCALE GENOMIC DNA]</scope>
    <source>
        <strain evidence="1 2">CCAP 1055/1</strain>
    </source>
</reference>
<organism evidence="1 2">
    <name type="scientific">Phaeodactylum tricornutum (strain CCAP 1055/1)</name>
    <dbReference type="NCBI Taxonomy" id="556484"/>
    <lineage>
        <taxon>Eukaryota</taxon>
        <taxon>Sar</taxon>
        <taxon>Stramenopiles</taxon>
        <taxon>Ochrophyta</taxon>
        <taxon>Bacillariophyta</taxon>
        <taxon>Bacillariophyceae</taxon>
        <taxon>Bacillariophycidae</taxon>
        <taxon>Naviculales</taxon>
        <taxon>Phaeodactylaceae</taxon>
        <taxon>Phaeodactylum</taxon>
    </lineage>
</organism>
<dbReference type="AlphaFoldDB" id="B7FPE6"/>
<evidence type="ECO:0000313" key="2">
    <source>
        <dbReference type="Proteomes" id="UP000000759"/>
    </source>
</evidence>
<dbReference type="GeneID" id="7196380"/>
<sequence length="103" mass="11501">MSSPTFSNSATDKAHLQEFALKKHHAGCTGMFWRSDPTKQNKLASNDDWPRDGATLRGEVVEVSGQKWLLVSHIKQSNGGWKHAPVGAAMPFEYNNHYYLDAV</sequence>
<evidence type="ECO:0000313" key="1">
    <source>
        <dbReference type="EMBL" id="EEC51163.1"/>
    </source>
</evidence>
<dbReference type="EMBL" id="CM000605">
    <property type="protein sequence ID" value="EEC51163.1"/>
    <property type="molecule type" value="Genomic_DNA"/>
</dbReference>
<dbReference type="OrthoDB" id="409572at2759"/>
<accession>B7FPE6</accession>
<protein>
    <submittedName>
        <fullName evidence="1">Uncharacterized protein</fullName>
    </submittedName>
</protein>
<dbReference type="Proteomes" id="UP000000759">
    <property type="component" value="Chromosome 1"/>
</dbReference>